<proteinExistence type="predicted"/>
<name>A0A8H7E1S9_9EURO</name>
<evidence type="ECO:0000313" key="7">
    <source>
        <dbReference type="Proteomes" id="UP000606974"/>
    </source>
</evidence>
<dbReference type="InterPro" id="IPR021850">
    <property type="entry name" value="Symplekin/Pta1"/>
</dbReference>
<dbReference type="InterPro" id="IPR032460">
    <property type="entry name" value="Symplekin/Pta1_N"/>
</dbReference>
<dbReference type="GO" id="GO:0005847">
    <property type="term" value="C:mRNA cleavage and polyadenylation specificity factor complex"/>
    <property type="evidence" value="ECO:0007669"/>
    <property type="project" value="TreeGrafter"/>
</dbReference>
<comment type="caution">
    <text evidence="6">The sequence shown here is derived from an EMBL/GenBank/DDBJ whole genome shotgun (WGS) entry which is preliminary data.</text>
</comment>
<dbReference type="AlphaFoldDB" id="A0A8H7E1S9"/>
<evidence type="ECO:0000256" key="3">
    <source>
        <dbReference type="ARBA" id="ARBA00023242"/>
    </source>
</evidence>
<keyword evidence="3" id="KW-0539">Nucleus</keyword>
<dbReference type="OrthoDB" id="331600at2759"/>
<evidence type="ECO:0000259" key="5">
    <source>
        <dbReference type="Pfam" id="PF11935"/>
    </source>
</evidence>
<keyword evidence="7" id="KW-1185">Reference proteome</keyword>
<dbReference type="PANTHER" id="PTHR15245">
    <property type="entry name" value="SYMPLEKIN-RELATED"/>
    <property type="match status" value="1"/>
</dbReference>
<accession>A0A8H7E1S9</accession>
<feature type="region of interest" description="Disordered" evidence="4">
    <location>
        <begin position="748"/>
        <end position="770"/>
    </location>
</feature>
<organism evidence="6 7">
    <name type="scientific">Endocarpon pusillum</name>
    <dbReference type="NCBI Taxonomy" id="364733"/>
    <lineage>
        <taxon>Eukaryota</taxon>
        <taxon>Fungi</taxon>
        <taxon>Dikarya</taxon>
        <taxon>Ascomycota</taxon>
        <taxon>Pezizomycotina</taxon>
        <taxon>Eurotiomycetes</taxon>
        <taxon>Chaetothyriomycetidae</taxon>
        <taxon>Verrucariales</taxon>
        <taxon>Verrucariaceae</taxon>
        <taxon>Endocarpon</taxon>
    </lineage>
</organism>
<feature type="region of interest" description="Disordered" evidence="4">
    <location>
        <begin position="318"/>
        <end position="350"/>
    </location>
</feature>
<dbReference type="Gene3D" id="1.25.10.10">
    <property type="entry name" value="Leucine-rich Repeat Variant"/>
    <property type="match status" value="1"/>
</dbReference>
<dbReference type="Proteomes" id="UP000606974">
    <property type="component" value="Unassembled WGS sequence"/>
</dbReference>
<dbReference type="Pfam" id="PF11935">
    <property type="entry name" value="SYMPK_PTA1_N"/>
    <property type="match status" value="1"/>
</dbReference>
<reference evidence="6" key="1">
    <citation type="submission" date="2020-02" db="EMBL/GenBank/DDBJ databases">
        <authorList>
            <person name="Palmer J.M."/>
        </authorList>
    </citation>
    <scope>NUCLEOTIDE SEQUENCE</scope>
    <source>
        <strain evidence="6">EPUS1.4</strain>
        <tissue evidence="6">Thallus</tissue>
    </source>
</reference>
<dbReference type="InterPro" id="IPR016024">
    <property type="entry name" value="ARM-type_fold"/>
</dbReference>
<comment type="subcellular location">
    <subcellularLocation>
        <location evidence="1">Nucleus</location>
    </subcellularLocation>
</comment>
<dbReference type="SUPFAM" id="SSF48371">
    <property type="entry name" value="ARM repeat"/>
    <property type="match status" value="1"/>
</dbReference>
<evidence type="ECO:0000256" key="2">
    <source>
        <dbReference type="ARBA" id="ARBA00022664"/>
    </source>
</evidence>
<dbReference type="GO" id="GO:0006397">
    <property type="term" value="P:mRNA processing"/>
    <property type="evidence" value="ECO:0007669"/>
    <property type="project" value="UniProtKB-KW"/>
</dbReference>
<keyword evidence="2" id="KW-0507">mRNA processing</keyword>
<dbReference type="InterPro" id="IPR011989">
    <property type="entry name" value="ARM-like"/>
</dbReference>
<dbReference type="EMBL" id="JAACFV010000184">
    <property type="protein sequence ID" value="KAF7503321.1"/>
    <property type="molecule type" value="Genomic_DNA"/>
</dbReference>
<feature type="domain" description="Symplekin/Pta1 N-terminal" evidence="5">
    <location>
        <begin position="91"/>
        <end position="320"/>
    </location>
</feature>
<evidence type="ECO:0000313" key="6">
    <source>
        <dbReference type="EMBL" id="KAF7503321.1"/>
    </source>
</evidence>
<dbReference type="PANTHER" id="PTHR15245:SF20">
    <property type="entry name" value="SYMPLEKIN"/>
    <property type="match status" value="1"/>
</dbReference>
<evidence type="ECO:0000256" key="4">
    <source>
        <dbReference type="SAM" id="MobiDB-lite"/>
    </source>
</evidence>
<protein>
    <recommendedName>
        <fullName evidence="5">Symplekin/Pta1 N-terminal domain-containing protein</fullName>
    </recommendedName>
</protein>
<evidence type="ECO:0000256" key="1">
    <source>
        <dbReference type="ARBA" id="ARBA00004123"/>
    </source>
</evidence>
<gene>
    <name evidence="6" type="ORF">GJ744_003964</name>
</gene>
<sequence>MAQASTSPADILPQLEAARKLVLGDAHFYSQIVPGILPIVGSTAAVEVRRWGAEFLAETFATPALADVQKEEICLDVVTFIRGILESPAEDVIVVRSAIQAVASFYTLLFRAIVTRSDDFFTKKAISSKANAWQTMTAIKSNIFKRMDSAPTSMRVCAIKFVQKVVQVQTPGGIADPRRPEKNETSITIVPRNDRILSIPILEAEASGLLDRLLNVFQENSSDPILVDATLNCTSILIRSRSGIANKIITAILNFNPLKLANSPMTLRSKVIARSLERTTRALLKNINKNNPNGVLAPKIDAYLVRLNQSRAAVFADSQSLKRPAPPEVPDGLATKRPRLDGAPRFPPMPPPPNSFAQLFTLTEDAAFMNFDVQILTEEMVRMITHLTLHHLDPDALNEAIGAVRERYAYLQKIQQPTPLPDIPMAGPTGVDDDDDYDPEYDPGDHTVDAPAAVTAQTLHDLVQPDITLGPFELPKPLPLSELETAQLAKQTVDRIFGQVASLDMAQTASLRQKLGLNRLAASTNDRDAWVTMLTRLATRAPCGLDELVKAEMGAEDEGPVVKREPAALQPDVDSPSLANGIRQTLYLYVLEDFRSRLNIAISWLNEEWYNDRLSVKESGAGAASNQAPYRVWTLRLLDALLPYLDARDNRLLIRFLSEIPAIDSDVLERIKSLAKDPERVNMCIMALQYLILMRPPVRELVIDTVENIWRDKEEYEEANAAARKVLSKWRPNSLEQNVKVEGLVEIESQNKEDGSGEASNGTDGAVKKDMGINRLLNGDAHEVKMPNIPGVADHRMKAAAQTPMADG</sequence>